<feature type="binding site" evidence="8">
    <location>
        <position position="109"/>
    </location>
    <ligand>
        <name>Zn(2+)</name>
        <dbReference type="ChEBI" id="CHEBI:29105"/>
        <note>catalytic</note>
    </ligand>
</feature>
<dbReference type="SUPFAM" id="SSF55486">
    <property type="entry name" value="Metalloproteases ('zincins'), catalytic domain"/>
    <property type="match status" value="1"/>
</dbReference>
<evidence type="ECO:0000256" key="1">
    <source>
        <dbReference type="ARBA" id="ARBA00010875"/>
    </source>
</evidence>
<evidence type="ECO:0000256" key="6">
    <source>
        <dbReference type="ARBA" id="ARBA00022801"/>
    </source>
</evidence>
<feature type="binding site" evidence="8">
    <location>
        <position position="119"/>
    </location>
    <ligand>
        <name>Zn(2+)</name>
        <dbReference type="ChEBI" id="CHEBI:29105"/>
        <note>catalytic</note>
    </ligand>
</feature>
<keyword evidence="6 8" id="KW-0378">Hydrolase</keyword>
<dbReference type="GO" id="GO:0004222">
    <property type="term" value="F:metalloendopeptidase activity"/>
    <property type="evidence" value="ECO:0007669"/>
    <property type="project" value="InterPro"/>
</dbReference>
<reference evidence="9 10" key="1">
    <citation type="journal article" date="2015" name="Genome Announc.">
        <title>Genome Sequence of 'Candidatus Thioglobus singularis' Strain PS1, a Mixotroph from the SUP05 Clade of Marine Gammaproteobacteria.</title>
        <authorList>
            <person name="Marshall K.T."/>
            <person name="Morris R.M."/>
        </authorList>
    </citation>
    <scope>NUCLEOTIDE SEQUENCE [LARGE SCALE GENOMIC DNA]</scope>
    <source>
        <strain evidence="9 10">PS1</strain>
    </source>
</reference>
<dbReference type="Proteomes" id="UP000068905">
    <property type="component" value="Chromosome"/>
</dbReference>
<dbReference type="Pfam" id="PF02130">
    <property type="entry name" value="YbeY"/>
    <property type="match status" value="1"/>
</dbReference>
<dbReference type="PANTHER" id="PTHR46986">
    <property type="entry name" value="ENDORIBONUCLEASE YBEY, CHLOROPLASTIC"/>
    <property type="match status" value="1"/>
</dbReference>
<keyword evidence="2 8" id="KW-0690">Ribosome biogenesis</keyword>
<evidence type="ECO:0000313" key="9">
    <source>
        <dbReference type="EMBL" id="ALE01281.1"/>
    </source>
</evidence>
<dbReference type="GO" id="GO:0006364">
    <property type="term" value="P:rRNA processing"/>
    <property type="evidence" value="ECO:0007669"/>
    <property type="project" value="UniProtKB-UniRule"/>
</dbReference>
<keyword evidence="5 8" id="KW-0255">Endonuclease</keyword>
<evidence type="ECO:0000256" key="8">
    <source>
        <dbReference type="HAMAP-Rule" id="MF_00009"/>
    </source>
</evidence>
<dbReference type="InterPro" id="IPR020549">
    <property type="entry name" value="YbeY_CS"/>
</dbReference>
<evidence type="ECO:0000256" key="3">
    <source>
        <dbReference type="ARBA" id="ARBA00022722"/>
    </source>
</evidence>
<dbReference type="GO" id="GO:0004521">
    <property type="term" value="F:RNA endonuclease activity"/>
    <property type="evidence" value="ECO:0007669"/>
    <property type="project" value="UniProtKB-UniRule"/>
</dbReference>
<dbReference type="EMBL" id="CP006911">
    <property type="protein sequence ID" value="ALE01281.1"/>
    <property type="molecule type" value="Genomic_DNA"/>
</dbReference>
<comment type="cofactor">
    <cofactor evidence="8">
        <name>Zn(2+)</name>
        <dbReference type="ChEBI" id="CHEBI:29105"/>
    </cofactor>
    <text evidence="8">Binds 1 zinc ion.</text>
</comment>
<dbReference type="Gene3D" id="3.40.390.30">
    <property type="entry name" value="Metalloproteases ('zincins'), catalytic domain"/>
    <property type="match status" value="1"/>
</dbReference>
<accession>A0A0M3T1K6</accession>
<organism evidence="9 10">
    <name type="scientific">Candidatus Pseudothioglobus singularis PS1</name>
    <dbReference type="NCBI Taxonomy" id="1125411"/>
    <lineage>
        <taxon>Bacteria</taxon>
        <taxon>Pseudomonadati</taxon>
        <taxon>Pseudomonadota</taxon>
        <taxon>Gammaproteobacteria</taxon>
        <taxon>Candidatus Pseudothioglobaceae</taxon>
        <taxon>Candidatus Pseudothioglobus</taxon>
    </lineage>
</organism>
<evidence type="ECO:0000256" key="5">
    <source>
        <dbReference type="ARBA" id="ARBA00022759"/>
    </source>
</evidence>
<dbReference type="GO" id="GO:0008270">
    <property type="term" value="F:zinc ion binding"/>
    <property type="evidence" value="ECO:0007669"/>
    <property type="project" value="UniProtKB-UniRule"/>
</dbReference>
<keyword evidence="10" id="KW-1185">Reference proteome</keyword>
<feature type="binding site" evidence="8">
    <location>
        <position position="113"/>
    </location>
    <ligand>
        <name>Zn(2+)</name>
        <dbReference type="ChEBI" id="CHEBI:29105"/>
        <note>catalytic</note>
    </ligand>
</feature>
<dbReference type="RefSeq" id="WP_053819561.1">
    <property type="nucleotide sequence ID" value="NZ_CP006911.1"/>
</dbReference>
<dbReference type="HAMAP" id="MF_00009">
    <property type="entry name" value="Endoribonucl_YbeY"/>
    <property type="match status" value="1"/>
</dbReference>
<dbReference type="InterPro" id="IPR023091">
    <property type="entry name" value="MetalPrtase_cat_dom_sf_prd"/>
</dbReference>
<keyword evidence="3 8" id="KW-0540">Nuclease</keyword>
<dbReference type="OrthoDB" id="9807740at2"/>
<keyword evidence="8" id="KW-0963">Cytoplasm</keyword>
<protein>
    <recommendedName>
        <fullName evidence="8">Endoribonuclease YbeY</fullName>
        <ecNumber evidence="8">3.1.-.-</ecNumber>
    </recommendedName>
</protein>
<dbReference type="PROSITE" id="PS01306">
    <property type="entry name" value="UPF0054"/>
    <property type="match status" value="1"/>
</dbReference>
<dbReference type="STRING" id="1125411.W908_00825"/>
<keyword evidence="7 8" id="KW-0862">Zinc</keyword>
<dbReference type="NCBIfam" id="TIGR00043">
    <property type="entry name" value="rRNA maturation RNase YbeY"/>
    <property type="match status" value="1"/>
</dbReference>
<dbReference type="GO" id="GO:0005737">
    <property type="term" value="C:cytoplasm"/>
    <property type="evidence" value="ECO:0007669"/>
    <property type="project" value="UniProtKB-SubCell"/>
</dbReference>
<dbReference type="EC" id="3.1.-.-" evidence="8"/>
<name>A0A0M3T1K6_9GAMM</name>
<evidence type="ECO:0000256" key="2">
    <source>
        <dbReference type="ARBA" id="ARBA00022517"/>
    </source>
</evidence>
<comment type="similarity">
    <text evidence="1 8">Belongs to the endoribonuclease YbeY family.</text>
</comment>
<dbReference type="PANTHER" id="PTHR46986:SF1">
    <property type="entry name" value="ENDORIBONUCLEASE YBEY, CHLOROPLASTIC"/>
    <property type="match status" value="1"/>
</dbReference>
<comment type="function">
    <text evidence="8">Single strand-specific metallo-endoribonuclease involved in late-stage 70S ribosome quality control and in maturation of the 3' terminus of the 16S rRNA.</text>
</comment>
<comment type="subcellular location">
    <subcellularLocation>
        <location evidence="8">Cytoplasm</location>
    </subcellularLocation>
</comment>
<evidence type="ECO:0000313" key="10">
    <source>
        <dbReference type="Proteomes" id="UP000068905"/>
    </source>
</evidence>
<keyword evidence="8" id="KW-0698">rRNA processing</keyword>
<dbReference type="InterPro" id="IPR002036">
    <property type="entry name" value="YbeY"/>
</dbReference>
<dbReference type="KEGG" id="tsn:W908_00825"/>
<gene>
    <name evidence="8" type="primary">ybeY</name>
    <name evidence="9" type="ORF">W908_00825</name>
</gene>
<evidence type="ECO:0000256" key="4">
    <source>
        <dbReference type="ARBA" id="ARBA00022723"/>
    </source>
</evidence>
<dbReference type="AlphaFoldDB" id="A0A0M3T1K6"/>
<proteinExistence type="inferred from homology"/>
<keyword evidence="4 8" id="KW-0479">Metal-binding</keyword>
<evidence type="ECO:0000256" key="7">
    <source>
        <dbReference type="ARBA" id="ARBA00022833"/>
    </source>
</evidence>
<sequence length="146" mass="16452">MVVIQNIINDSNVDEENLSQVCQDFLNENALEESELLIRLVSPVEIQVLNKEYRDKNQVTNVLSFQSDIPEEVEESILGDVVICVDVVREEALIGDKKFTDHLTHMAIHGILHLIGHDHEDVSSANKMESIEINFLGNLGISNPYN</sequence>